<dbReference type="Proteomes" id="UP000054721">
    <property type="component" value="Unassembled WGS sequence"/>
</dbReference>
<name>A0A0V1KIS4_9BILA</name>
<protein>
    <submittedName>
        <fullName evidence="1">Uncharacterized protein</fullName>
    </submittedName>
</protein>
<reference evidence="1 2" key="1">
    <citation type="submission" date="2015-05" db="EMBL/GenBank/DDBJ databases">
        <title>Evolution of Trichinella species and genotypes.</title>
        <authorList>
            <person name="Korhonen P.K."/>
            <person name="Edoardo P."/>
            <person name="Giuseppe L.R."/>
            <person name="Gasser R.B."/>
        </authorList>
    </citation>
    <scope>NUCLEOTIDE SEQUENCE [LARGE SCALE GENOMIC DNA]</scope>
    <source>
        <strain evidence="1">ISS10</strain>
    </source>
</reference>
<comment type="caution">
    <text evidence="1">The sequence shown here is derived from an EMBL/GenBank/DDBJ whole genome shotgun (WGS) entry which is preliminary data.</text>
</comment>
<organism evidence="1 2">
    <name type="scientific">Trichinella nativa</name>
    <dbReference type="NCBI Taxonomy" id="6335"/>
    <lineage>
        <taxon>Eukaryota</taxon>
        <taxon>Metazoa</taxon>
        <taxon>Ecdysozoa</taxon>
        <taxon>Nematoda</taxon>
        <taxon>Enoplea</taxon>
        <taxon>Dorylaimia</taxon>
        <taxon>Trichinellida</taxon>
        <taxon>Trichinellidae</taxon>
        <taxon>Trichinella</taxon>
    </lineage>
</organism>
<keyword evidence="2" id="KW-1185">Reference proteome</keyword>
<gene>
    <name evidence="1" type="ORF">T02_12038</name>
</gene>
<evidence type="ECO:0000313" key="2">
    <source>
        <dbReference type="Proteomes" id="UP000054721"/>
    </source>
</evidence>
<dbReference type="AlphaFoldDB" id="A0A0V1KIS4"/>
<sequence length="32" mass="3682">MRHLRAKLSSSGNEISEEYRRLSISQCDKSPC</sequence>
<dbReference type="EMBL" id="JYDW01001249">
    <property type="protein sequence ID" value="KRZ47163.1"/>
    <property type="molecule type" value="Genomic_DNA"/>
</dbReference>
<accession>A0A0V1KIS4</accession>
<evidence type="ECO:0000313" key="1">
    <source>
        <dbReference type="EMBL" id="KRZ47163.1"/>
    </source>
</evidence>
<proteinExistence type="predicted"/>